<dbReference type="PROSITE" id="PS51782">
    <property type="entry name" value="LYSM"/>
    <property type="match status" value="1"/>
</dbReference>
<gene>
    <name evidence="5" type="ORF">ACFPYJ_29470</name>
</gene>
<feature type="domain" description="LysM" evidence="4">
    <location>
        <begin position="257"/>
        <end position="301"/>
    </location>
</feature>
<dbReference type="SMART" id="SM01208">
    <property type="entry name" value="G5"/>
    <property type="match status" value="1"/>
</dbReference>
<comment type="caution">
    <text evidence="5">The sequence shown here is derived from an EMBL/GenBank/DDBJ whole genome shotgun (WGS) entry which is preliminary data.</text>
</comment>
<dbReference type="CDD" id="cd00118">
    <property type="entry name" value="LysM"/>
    <property type="match status" value="1"/>
</dbReference>
<keyword evidence="2" id="KW-0812">Transmembrane</keyword>
<dbReference type="PANTHER" id="PTHR21666">
    <property type="entry name" value="PEPTIDASE-RELATED"/>
    <property type="match status" value="1"/>
</dbReference>
<evidence type="ECO:0000256" key="2">
    <source>
        <dbReference type="SAM" id="Phobius"/>
    </source>
</evidence>
<evidence type="ECO:0000259" key="3">
    <source>
        <dbReference type="PROSITE" id="PS51109"/>
    </source>
</evidence>
<keyword evidence="1" id="KW-0732">Signal</keyword>
<dbReference type="PANTHER" id="PTHR21666:SF270">
    <property type="entry name" value="MUREIN HYDROLASE ACTIVATOR ENVC"/>
    <property type="match status" value="1"/>
</dbReference>
<dbReference type="SUPFAM" id="SSF51261">
    <property type="entry name" value="Duplicated hybrid motif"/>
    <property type="match status" value="1"/>
</dbReference>
<dbReference type="InterPro" id="IPR011055">
    <property type="entry name" value="Dup_hybrid_motif"/>
</dbReference>
<dbReference type="Gene3D" id="2.20.230.10">
    <property type="entry name" value="Resuscitation-promoting factor rpfb"/>
    <property type="match status" value="1"/>
</dbReference>
<dbReference type="PROSITE" id="PS51109">
    <property type="entry name" value="G5"/>
    <property type="match status" value="1"/>
</dbReference>
<proteinExistence type="predicted"/>
<feature type="domain" description="G5" evidence="3">
    <location>
        <begin position="308"/>
        <end position="388"/>
    </location>
</feature>
<dbReference type="Pfam" id="PF07501">
    <property type="entry name" value="G5"/>
    <property type="match status" value="1"/>
</dbReference>
<dbReference type="InterPro" id="IPR016047">
    <property type="entry name" value="M23ase_b-sheet_dom"/>
</dbReference>
<keyword evidence="2" id="KW-1133">Transmembrane helix</keyword>
<sequence>MAFFPGKDRIREGWNSIRQTFRANRSQQTQSNSEVKINGSAASRLMRKKPITLAVGAIMLLAAVGFSGTQYVKAHFDDYVEVYRNGNLVGEVDSQDQVSQLISRKQSEITTANPDVTMELETGELKFEHKSAYKAEPKTTATLQKLESMIGSHAKGVELEVNGKLIGIVKDQATADSIMKRIEGKYAPKAAVKKAANEVMALSYSKSAETSDKTNTALKSVKIVEKVTTESANVEPGDILNADQVYLMMVKGTVKPTKYTVKEGDCVGCIADRFDISKQVIYERNSWIQDDMIKVGDVLDLTVLKPQVTVETVENVTETIAIEPITVIQKNSNMRAGEQKVIRKGQSGKKQMVYKLTKQNGYLMSEELVMQQVLENSVPAIIMKGTKVILGEGTGQFSWPVSGVRITSGFGTRWGRMHKGVDLVGNHNIMAADNGVIAFAGTKNGLGNCIIINHKNGYETTYGHLSKISVKKGQTVEKGDRIGIMGNTGHSFGTHLHFEVHKNGELQNPLKYL</sequence>
<name>A0ABW0WA37_9BACL</name>
<reference evidence="6" key="1">
    <citation type="journal article" date="2019" name="Int. J. Syst. Evol. Microbiol.">
        <title>The Global Catalogue of Microorganisms (GCM) 10K type strain sequencing project: providing services to taxonomists for standard genome sequencing and annotation.</title>
        <authorList>
            <consortium name="The Broad Institute Genomics Platform"/>
            <consortium name="The Broad Institute Genome Sequencing Center for Infectious Disease"/>
            <person name="Wu L."/>
            <person name="Ma J."/>
        </authorList>
    </citation>
    <scope>NUCLEOTIDE SEQUENCE [LARGE SCALE GENOMIC DNA]</scope>
    <source>
        <strain evidence="6">CGMCC 1.3240</strain>
    </source>
</reference>
<evidence type="ECO:0000259" key="4">
    <source>
        <dbReference type="PROSITE" id="PS51782"/>
    </source>
</evidence>
<keyword evidence="6" id="KW-1185">Reference proteome</keyword>
<evidence type="ECO:0000256" key="1">
    <source>
        <dbReference type="ARBA" id="ARBA00022729"/>
    </source>
</evidence>
<accession>A0ABW0WA37</accession>
<feature type="transmembrane region" description="Helical" evidence="2">
    <location>
        <begin position="51"/>
        <end position="72"/>
    </location>
</feature>
<dbReference type="InterPro" id="IPR011098">
    <property type="entry name" value="G5_dom"/>
</dbReference>
<evidence type="ECO:0000313" key="6">
    <source>
        <dbReference type="Proteomes" id="UP001596047"/>
    </source>
</evidence>
<keyword evidence="2" id="KW-0472">Membrane</keyword>
<dbReference type="InterPro" id="IPR036779">
    <property type="entry name" value="LysM_dom_sf"/>
</dbReference>
<dbReference type="InterPro" id="IPR050570">
    <property type="entry name" value="Cell_wall_metabolism_enzyme"/>
</dbReference>
<dbReference type="Pfam" id="PF01551">
    <property type="entry name" value="Peptidase_M23"/>
    <property type="match status" value="1"/>
</dbReference>
<dbReference type="RefSeq" id="WP_379191828.1">
    <property type="nucleotide sequence ID" value="NZ_JBHSOW010000117.1"/>
</dbReference>
<evidence type="ECO:0000313" key="5">
    <source>
        <dbReference type="EMBL" id="MFC5653170.1"/>
    </source>
</evidence>
<dbReference type="Proteomes" id="UP001596047">
    <property type="component" value="Unassembled WGS sequence"/>
</dbReference>
<dbReference type="InterPro" id="IPR018392">
    <property type="entry name" value="LysM"/>
</dbReference>
<dbReference type="Gene3D" id="2.70.70.10">
    <property type="entry name" value="Glucose Permease (Domain IIA)"/>
    <property type="match status" value="1"/>
</dbReference>
<dbReference type="SMART" id="SM00257">
    <property type="entry name" value="LysM"/>
    <property type="match status" value="1"/>
</dbReference>
<organism evidence="5 6">
    <name type="scientific">Paenibacillus solisilvae</name>
    <dbReference type="NCBI Taxonomy" id="2486751"/>
    <lineage>
        <taxon>Bacteria</taxon>
        <taxon>Bacillati</taxon>
        <taxon>Bacillota</taxon>
        <taxon>Bacilli</taxon>
        <taxon>Bacillales</taxon>
        <taxon>Paenibacillaceae</taxon>
        <taxon>Paenibacillus</taxon>
    </lineage>
</organism>
<dbReference type="Pfam" id="PF01476">
    <property type="entry name" value="LysM"/>
    <property type="match status" value="1"/>
</dbReference>
<dbReference type="SUPFAM" id="SSF54106">
    <property type="entry name" value="LysM domain"/>
    <property type="match status" value="1"/>
</dbReference>
<dbReference type="CDD" id="cd12797">
    <property type="entry name" value="M23_peptidase"/>
    <property type="match status" value="1"/>
</dbReference>
<dbReference type="Gene3D" id="3.10.350.10">
    <property type="entry name" value="LysM domain"/>
    <property type="match status" value="1"/>
</dbReference>
<protein>
    <submittedName>
        <fullName evidence="5">Peptidoglycan DD-metalloendopeptidase family protein</fullName>
    </submittedName>
</protein>
<dbReference type="EMBL" id="JBHSOW010000117">
    <property type="protein sequence ID" value="MFC5653170.1"/>
    <property type="molecule type" value="Genomic_DNA"/>
</dbReference>